<keyword evidence="3 10" id="KW-0132">Cell division</keyword>
<accession>A0ABT1CM30</accession>
<feature type="domain" description="Mur ligase N-terminal catalytic" evidence="12">
    <location>
        <begin position="26"/>
        <end position="100"/>
    </location>
</feature>
<dbReference type="EMBL" id="JAAAML010000001">
    <property type="protein sequence ID" value="MCO6407259.1"/>
    <property type="molecule type" value="Genomic_DNA"/>
</dbReference>
<feature type="binding site" evidence="10">
    <location>
        <begin position="114"/>
        <end position="120"/>
    </location>
    <ligand>
        <name>ATP</name>
        <dbReference type="ChEBI" id="CHEBI:30616"/>
    </ligand>
</feature>
<dbReference type="InterPro" id="IPR051046">
    <property type="entry name" value="MurCDEF_CellWall_CoF430Synth"/>
</dbReference>
<sequence length="477" mass="50771">MTLLWTAQEMIEAMDGRPVGAVPDGVTGISIDSRTVGEGDAFFAIKGDRFDGHDFASVAVANGASLLVVSEAKLPALGRLTAPMIVVKDVLAALEDLGRAARERSEARIIAVTGSVGKTSSKEMLRHALEPSGAVHASAASFNNHWGVPLTLARMPADTAYGVFEIGMNHPDEIRPLVKMVRPHIAIITTIAAAHLGNFKNLTEIAAAKSEIMEGVVEDGHVLLNRDNEKYGWLKKRAGELGVGNVLSFGENAKADYRLLKCKLLPDCSTITARIGPDEVAVKIGAPGRHQVQNALAVLGAVQLAGANLAKAIHALAGLSAEKGRGARHTLKIDGGSFVLIDESYNANPASMRAALELMRDSPVRLRGRRIAVLGDMLEMGRFSEQVHRDLAAPLAEAGADLVCLAGPEMRALRDELGTNIETVYREEATELADYLKSVLRDGDVVMVKSSLGIGFGRIVKALLDNYPVLSDSSTQD</sequence>
<dbReference type="InterPro" id="IPR005863">
    <property type="entry name" value="UDP-N-AcMur_synth"/>
</dbReference>
<comment type="caution">
    <text evidence="15">The sequence shown here is derived from an EMBL/GenBank/DDBJ whole genome shotgun (WGS) entry which is preliminary data.</text>
</comment>
<comment type="pathway">
    <text evidence="10 11">Cell wall biogenesis; peptidoglycan biosynthesis.</text>
</comment>
<keyword evidence="4 10" id="KW-0547">Nucleotide-binding</keyword>
<keyword evidence="1 10" id="KW-0963">Cytoplasm</keyword>
<evidence type="ECO:0000259" key="12">
    <source>
        <dbReference type="Pfam" id="PF01225"/>
    </source>
</evidence>
<feature type="domain" description="Mur ligase C-terminal" evidence="13">
    <location>
        <begin position="338"/>
        <end position="451"/>
    </location>
</feature>
<dbReference type="Pfam" id="PF02875">
    <property type="entry name" value="Mur_ligase_C"/>
    <property type="match status" value="1"/>
</dbReference>
<evidence type="ECO:0000256" key="4">
    <source>
        <dbReference type="ARBA" id="ARBA00022741"/>
    </source>
</evidence>
<dbReference type="PANTHER" id="PTHR43024">
    <property type="entry name" value="UDP-N-ACETYLMURAMOYL-TRIPEPTIDE--D-ALANYL-D-ALANINE LIGASE"/>
    <property type="match status" value="1"/>
</dbReference>
<dbReference type="InterPro" id="IPR036565">
    <property type="entry name" value="Mur-like_cat_sf"/>
</dbReference>
<comment type="subcellular location">
    <subcellularLocation>
        <location evidence="10 11">Cytoplasm</location>
    </subcellularLocation>
</comment>
<reference evidence="15 16" key="1">
    <citation type="submission" date="2020-01" db="EMBL/GenBank/DDBJ databases">
        <title>Genomes of bacteria type strains.</title>
        <authorList>
            <person name="Chen J."/>
            <person name="Zhu S."/>
            <person name="Yang J."/>
        </authorList>
    </citation>
    <scope>NUCLEOTIDE SEQUENCE [LARGE SCALE GENOMIC DNA]</scope>
    <source>
        <strain evidence="15 16">DSM 16655</strain>
    </source>
</reference>
<dbReference type="NCBIfam" id="NF010693">
    <property type="entry name" value="PRK14093.1"/>
    <property type="match status" value="1"/>
</dbReference>
<dbReference type="EC" id="6.3.2.10" evidence="10 11"/>
<evidence type="ECO:0000256" key="11">
    <source>
        <dbReference type="RuleBase" id="RU004136"/>
    </source>
</evidence>
<proteinExistence type="inferred from homology"/>
<evidence type="ECO:0000259" key="14">
    <source>
        <dbReference type="Pfam" id="PF08245"/>
    </source>
</evidence>
<protein>
    <recommendedName>
        <fullName evidence="10 11">UDP-N-acetylmuramoyl-tripeptide--D-alanyl-D-alanine ligase</fullName>
        <ecNumber evidence="10 11">6.3.2.10</ecNumber>
    </recommendedName>
    <alternativeName>
        <fullName evidence="10">D-alanyl-D-alanine-adding enzyme</fullName>
    </alternativeName>
</protein>
<dbReference type="Proteomes" id="UP001320715">
    <property type="component" value="Unassembled WGS sequence"/>
</dbReference>
<dbReference type="Gene3D" id="3.40.1390.10">
    <property type="entry name" value="MurE/MurF, N-terminal domain"/>
    <property type="match status" value="1"/>
</dbReference>
<dbReference type="SUPFAM" id="SSF53244">
    <property type="entry name" value="MurD-like peptide ligases, peptide-binding domain"/>
    <property type="match status" value="1"/>
</dbReference>
<dbReference type="InterPro" id="IPR036615">
    <property type="entry name" value="Mur_ligase_C_dom_sf"/>
</dbReference>
<evidence type="ECO:0000256" key="2">
    <source>
        <dbReference type="ARBA" id="ARBA00022598"/>
    </source>
</evidence>
<evidence type="ECO:0000256" key="5">
    <source>
        <dbReference type="ARBA" id="ARBA00022840"/>
    </source>
</evidence>
<feature type="domain" description="Mur ligase central" evidence="14">
    <location>
        <begin position="112"/>
        <end position="301"/>
    </location>
</feature>
<dbReference type="NCBIfam" id="TIGR01143">
    <property type="entry name" value="murF"/>
    <property type="match status" value="1"/>
</dbReference>
<dbReference type="InterPro" id="IPR004101">
    <property type="entry name" value="Mur_ligase_C"/>
</dbReference>
<comment type="function">
    <text evidence="10 11">Involved in cell wall formation. Catalyzes the final step in the synthesis of UDP-N-acetylmuramoyl-pentapeptide, the precursor of murein.</text>
</comment>
<dbReference type="Gene3D" id="3.90.190.20">
    <property type="entry name" value="Mur ligase, C-terminal domain"/>
    <property type="match status" value="1"/>
</dbReference>
<keyword evidence="5 10" id="KW-0067">ATP-binding</keyword>
<organism evidence="15 16">
    <name type="scientific">Hoeflea alexandrii</name>
    <dbReference type="NCBI Taxonomy" id="288436"/>
    <lineage>
        <taxon>Bacteria</taxon>
        <taxon>Pseudomonadati</taxon>
        <taxon>Pseudomonadota</taxon>
        <taxon>Alphaproteobacteria</taxon>
        <taxon>Hyphomicrobiales</taxon>
        <taxon>Rhizobiaceae</taxon>
        <taxon>Hoeflea</taxon>
    </lineage>
</organism>
<dbReference type="Pfam" id="PF01225">
    <property type="entry name" value="Mur_ligase"/>
    <property type="match status" value="1"/>
</dbReference>
<keyword evidence="7 10" id="KW-0573">Peptidoglycan synthesis</keyword>
<dbReference type="RefSeq" id="WP_252914660.1">
    <property type="nucleotide sequence ID" value="NZ_JAAAML010000001.1"/>
</dbReference>
<evidence type="ECO:0000313" key="15">
    <source>
        <dbReference type="EMBL" id="MCO6407259.1"/>
    </source>
</evidence>
<keyword evidence="9 10" id="KW-0961">Cell wall biogenesis/degradation</keyword>
<evidence type="ECO:0000256" key="9">
    <source>
        <dbReference type="ARBA" id="ARBA00023316"/>
    </source>
</evidence>
<keyword evidence="6 10" id="KW-0133">Cell shape</keyword>
<comment type="similarity">
    <text evidence="10">Belongs to the MurCDEF family. MurF subfamily.</text>
</comment>
<evidence type="ECO:0000256" key="8">
    <source>
        <dbReference type="ARBA" id="ARBA00023306"/>
    </source>
</evidence>
<evidence type="ECO:0000256" key="1">
    <source>
        <dbReference type="ARBA" id="ARBA00022490"/>
    </source>
</evidence>
<evidence type="ECO:0000256" key="7">
    <source>
        <dbReference type="ARBA" id="ARBA00022984"/>
    </source>
</evidence>
<dbReference type="SUPFAM" id="SSF53623">
    <property type="entry name" value="MurD-like peptide ligases, catalytic domain"/>
    <property type="match status" value="1"/>
</dbReference>
<dbReference type="Gene3D" id="3.40.1190.10">
    <property type="entry name" value="Mur-like, catalytic domain"/>
    <property type="match status" value="1"/>
</dbReference>
<gene>
    <name evidence="10" type="primary">murF</name>
    <name evidence="15" type="ORF">GTW23_03655</name>
</gene>
<comment type="catalytic activity">
    <reaction evidence="10 11">
        <text>D-alanyl-D-alanine + UDP-N-acetyl-alpha-D-muramoyl-L-alanyl-gamma-D-glutamyl-meso-2,6-diaminopimelate + ATP = UDP-N-acetyl-alpha-D-muramoyl-L-alanyl-gamma-D-glutamyl-meso-2,6-diaminopimeloyl-D-alanyl-D-alanine + ADP + phosphate + H(+)</text>
        <dbReference type="Rhea" id="RHEA:28374"/>
        <dbReference type="ChEBI" id="CHEBI:15378"/>
        <dbReference type="ChEBI" id="CHEBI:30616"/>
        <dbReference type="ChEBI" id="CHEBI:43474"/>
        <dbReference type="ChEBI" id="CHEBI:57822"/>
        <dbReference type="ChEBI" id="CHEBI:61386"/>
        <dbReference type="ChEBI" id="CHEBI:83905"/>
        <dbReference type="ChEBI" id="CHEBI:456216"/>
        <dbReference type="EC" id="6.3.2.10"/>
    </reaction>
</comment>
<evidence type="ECO:0000256" key="6">
    <source>
        <dbReference type="ARBA" id="ARBA00022960"/>
    </source>
</evidence>
<dbReference type="PANTHER" id="PTHR43024:SF1">
    <property type="entry name" value="UDP-N-ACETYLMURAMOYL-TRIPEPTIDE--D-ALANYL-D-ALANINE LIGASE"/>
    <property type="match status" value="1"/>
</dbReference>
<keyword evidence="2 10" id="KW-0436">Ligase</keyword>
<dbReference type="InterPro" id="IPR000713">
    <property type="entry name" value="Mur_ligase_N"/>
</dbReference>
<dbReference type="GO" id="GO:0016874">
    <property type="term" value="F:ligase activity"/>
    <property type="evidence" value="ECO:0007669"/>
    <property type="project" value="UniProtKB-KW"/>
</dbReference>
<dbReference type="HAMAP" id="MF_02019">
    <property type="entry name" value="MurF"/>
    <property type="match status" value="1"/>
</dbReference>
<evidence type="ECO:0000259" key="13">
    <source>
        <dbReference type="Pfam" id="PF02875"/>
    </source>
</evidence>
<keyword evidence="16" id="KW-1185">Reference proteome</keyword>
<dbReference type="SUPFAM" id="SSF63418">
    <property type="entry name" value="MurE/MurF N-terminal domain"/>
    <property type="match status" value="1"/>
</dbReference>
<evidence type="ECO:0000313" key="16">
    <source>
        <dbReference type="Proteomes" id="UP001320715"/>
    </source>
</evidence>
<keyword evidence="8 10" id="KW-0131">Cell cycle</keyword>
<dbReference type="Pfam" id="PF08245">
    <property type="entry name" value="Mur_ligase_M"/>
    <property type="match status" value="1"/>
</dbReference>
<dbReference type="InterPro" id="IPR035911">
    <property type="entry name" value="MurE/MurF_N"/>
</dbReference>
<evidence type="ECO:0000256" key="3">
    <source>
        <dbReference type="ARBA" id="ARBA00022618"/>
    </source>
</evidence>
<name>A0ABT1CM30_9HYPH</name>
<dbReference type="InterPro" id="IPR013221">
    <property type="entry name" value="Mur_ligase_cen"/>
</dbReference>
<evidence type="ECO:0000256" key="10">
    <source>
        <dbReference type="HAMAP-Rule" id="MF_02019"/>
    </source>
</evidence>